<dbReference type="NCBIfam" id="TIGR00080">
    <property type="entry name" value="pimt"/>
    <property type="match status" value="1"/>
</dbReference>
<dbReference type="InterPro" id="IPR000682">
    <property type="entry name" value="PCMT"/>
</dbReference>
<evidence type="ECO:0000256" key="4">
    <source>
        <dbReference type="ARBA" id="ARBA00022490"/>
    </source>
</evidence>
<keyword evidence="4" id="KW-0963">Cytoplasm</keyword>
<evidence type="ECO:0000256" key="1">
    <source>
        <dbReference type="ARBA" id="ARBA00004496"/>
    </source>
</evidence>
<dbReference type="PANTHER" id="PTHR11579">
    <property type="entry name" value="PROTEIN-L-ISOASPARTATE O-METHYLTRANSFERASE"/>
    <property type="match status" value="1"/>
</dbReference>
<dbReference type="PROSITE" id="PS01279">
    <property type="entry name" value="PCMT"/>
    <property type="match status" value="1"/>
</dbReference>
<feature type="transmembrane region" description="Helical" evidence="8">
    <location>
        <begin position="6"/>
        <end position="27"/>
    </location>
</feature>
<keyword evidence="5" id="KW-0489">Methyltransferase</keyword>
<evidence type="ECO:0000256" key="7">
    <source>
        <dbReference type="ARBA" id="ARBA00022691"/>
    </source>
</evidence>
<keyword evidence="8" id="KW-1133">Transmembrane helix</keyword>
<dbReference type="EC" id="2.1.1.77" evidence="3"/>
<dbReference type="Pfam" id="PF01135">
    <property type="entry name" value="PCMT"/>
    <property type="match status" value="1"/>
</dbReference>
<dbReference type="GO" id="GO:0004719">
    <property type="term" value="F:protein-L-isoaspartate (D-aspartate) O-methyltransferase activity"/>
    <property type="evidence" value="ECO:0007669"/>
    <property type="project" value="UniProtKB-EC"/>
</dbReference>
<comment type="subcellular location">
    <subcellularLocation>
        <location evidence="1">Cytoplasm</location>
    </subcellularLocation>
</comment>
<keyword evidence="7" id="KW-0949">S-adenosyl-L-methionine</keyword>
<dbReference type="Gene3D" id="3.40.50.150">
    <property type="entry name" value="Vaccinia Virus protein VP39"/>
    <property type="match status" value="1"/>
</dbReference>
<evidence type="ECO:0000256" key="6">
    <source>
        <dbReference type="ARBA" id="ARBA00022679"/>
    </source>
</evidence>
<gene>
    <name evidence="9" type="ORF">LCGC14_1199120</name>
</gene>
<organism evidence="9">
    <name type="scientific">marine sediment metagenome</name>
    <dbReference type="NCBI Taxonomy" id="412755"/>
    <lineage>
        <taxon>unclassified sequences</taxon>
        <taxon>metagenomes</taxon>
        <taxon>ecological metagenomes</taxon>
    </lineage>
</organism>
<dbReference type="EMBL" id="LAZR01006150">
    <property type="protein sequence ID" value="KKM94356.1"/>
    <property type="molecule type" value="Genomic_DNA"/>
</dbReference>
<keyword evidence="6" id="KW-0808">Transferase</keyword>
<evidence type="ECO:0000256" key="2">
    <source>
        <dbReference type="ARBA" id="ARBA00005369"/>
    </source>
</evidence>
<keyword evidence="8" id="KW-0472">Membrane</keyword>
<keyword evidence="8" id="KW-0812">Transmembrane</keyword>
<reference evidence="9" key="1">
    <citation type="journal article" date="2015" name="Nature">
        <title>Complex archaea that bridge the gap between prokaryotes and eukaryotes.</title>
        <authorList>
            <person name="Spang A."/>
            <person name="Saw J.H."/>
            <person name="Jorgensen S.L."/>
            <person name="Zaremba-Niedzwiedzka K."/>
            <person name="Martijn J."/>
            <person name="Lind A.E."/>
            <person name="van Eijk R."/>
            <person name="Schleper C."/>
            <person name="Guy L."/>
            <person name="Ettema T.J."/>
        </authorList>
    </citation>
    <scope>NUCLEOTIDE SEQUENCE</scope>
</reference>
<sequence length="240" mass="26735">MKKYIFYLAIVVGVAVLVWLLGVPYVSKEKDIYKDRRDRMVQTQIMARGVKDEAVLLAMGTVPRHKFVSEDLVGSAYKDRPLPIGSGQTISQPYIVALMTELLNVRRGSKVLEVGTGSGYQAAILAQMGVEVYTIEIFEELGTSAQKRLKDLGYSKVRVEIADGYYGWPEEAPFDAIIVTCAASHIPPPLIEQLREGGRMCIPVGSVFWTQNLMLVHKKEGEIITENILPVRFVPLLGEH</sequence>
<dbReference type="AlphaFoldDB" id="A0A0F9M4U3"/>
<protein>
    <recommendedName>
        <fullName evidence="3">protein-L-isoaspartate(D-aspartate) O-methyltransferase</fullName>
        <ecNumber evidence="3">2.1.1.77</ecNumber>
    </recommendedName>
</protein>
<comment type="similarity">
    <text evidence="2">Belongs to the methyltransferase superfamily. L-isoaspartyl/D-aspartyl protein methyltransferase family.</text>
</comment>
<evidence type="ECO:0000313" key="9">
    <source>
        <dbReference type="EMBL" id="KKM94356.1"/>
    </source>
</evidence>
<dbReference type="NCBIfam" id="NF001453">
    <property type="entry name" value="PRK00312.1"/>
    <property type="match status" value="1"/>
</dbReference>
<evidence type="ECO:0000256" key="8">
    <source>
        <dbReference type="SAM" id="Phobius"/>
    </source>
</evidence>
<evidence type="ECO:0000256" key="3">
    <source>
        <dbReference type="ARBA" id="ARBA00011890"/>
    </source>
</evidence>
<name>A0A0F9M4U3_9ZZZZ</name>
<accession>A0A0F9M4U3</accession>
<comment type="caution">
    <text evidence="9">The sequence shown here is derived from an EMBL/GenBank/DDBJ whole genome shotgun (WGS) entry which is preliminary data.</text>
</comment>
<dbReference type="GO" id="GO:0032259">
    <property type="term" value="P:methylation"/>
    <property type="evidence" value="ECO:0007669"/>
    <property type="project" value="UniProtKB-KW"/>
</dbReference>
<dbReference type="HAMAP" id="MF_00090">
    <property type="entry name" value="PIMT"/>
    <property type="match status" value="1"/>
</dbReference>
<proteinExistence type="inferred from homology"/>
<dbReference type="InterPro" id="IPR029063">
    <property type="entry name" value="SAM-dependent_MTases_sf"/>
</dbReference>
<dbReference type="CDD" id="cd02440">
    <property type="entry name" value="AdoMet_MTases"/>
    <property type="match status" value="1"/>
</dbReference>
<dbReference type="FunFam" id="3.40.50.150:FF:000010">
    <property type="entry name" value="Protein-L-isoaspartate O-methyltransferase"/>
    <property type="match status" value="1"/>
</dbReference>
<dbReference type="SUPFAM" id="SSF53335">
    <property type="entry name" value="S-adenosyl-L-methionine-dependent methyltransferases"/>
    <property type="match status" value="1"/>
</dbReference>
<evidence type="ECO:0000256" key="5">
    <source>
        <dbReference type="ARBA" id="ARBA00022603"/>
    </source>
</evidence>
<dbReference type="GO" id="GO:0005737">
    <property type="term" value="C:cytoplasm"/>
    <property type="evidence" value="ECO:0007669"/>
    <property type="project" value="UniProtKB-SubCell"/>
</dbReference>
<dbReference type="PANTHER" id="PTHR11579:SF0">
    <property type="entry name" value="PROTEIN-L-ISOASPARTATE(D-ASPARTATE) O-METHYLTRANSFERASE"/>
    <property type="match status" value="1"/>
</dbReference>